<dbReference type="Proteomes" id="UP000185003">
    <property type="component" value="Unassembled WGS sequence"/>
</dbReference>
<keyword evidence="2" id="KW-0328">Glycosyltransferase</keyword>
<feature type="transmembrane region" description="Helical" evidence="4">
    <location>
        <begin position="353"/>
        <end position="371"/>
    </location>
</feature>
<organism evidence="6 7">
    <name type="scientific">Chitinophaga niabensis</name>
    <dbReference type="NCBI Taxonomy" id="536979"/>
    <lineage>
        <taxon>Bacteria</taxon>
        <taxon>Pseudomonadati</taxon>
        <taxon>Bacteroidota</taxon>
        <taxon>Chitinophagia</taxon>
        <taxon>Chitinophagales</taxon>
        <taxon>Chitinophagaceae</taxon>
        <taxon>Chitinophaga</taxon>
    </lineage>
</organism>
<keyword evidence="4" id="KW-1133">Transmembrane helix</keyword>
<sequence>MILLYVLFYVSFFILFYNYIGYGILLYILIKIRRLIKRPRETQSAFEPAVTILIAAYNEEEHIREKIANTLALEYPADKCHFIFVTDGSTDGTMDIIRQEPRIQLLHIPDRKGKTAAINRAMPFVQTPIVIFCDANTMLNTAAIRNIVKHYADEKTGGVAGEKKVISKEKGDAASTEGIYWKYESFLKKLDAELYSVVGAAGELFSIRTALFQPVEEDVVLDDFIISLRINQKGYRIAYAPDAYAMEEPSFSIEEEHKRKVRISAGGFQSIVMLKALLNFFKYPVLSFQYISHRVLRWTLCPLSMPILFISNLLIVVATGSLFYSTVLAAQMIFYTVAFIGYQQAKQHIKSKFFYIPFYFVFMNAAVYQGFSRYLQKKQSAAWDKSKRSKTVTV</sequence>
<protein>
    <submittedName>
        <fullName evidence="6">Glycosyltransferase, catalytic subunit of cellulose synthase and poly-beta-1,6-N-acetylglucosamine synthase</fullName>
    </submittedName>
</protein>
<dbReference type="STRING" id="536979.SAMN04488055_1562"/>
<evidence type="ECO:0000256" key="4">
    <source>
        <dbReference type="SAM" id="Phobius"/>
    </source>
</evidence>
<dbReference type="PANTHER" id="PTHR43630">
    <property type="entry name" value="POLY-BETA-1,6-N-ACETYL-D-GLUCOSAMINE SYNTHASE"/>
    <property type="match status" value="1"/>
</dbReference>
<keyword evidence="4" id="KW-0812">Transmembrane</keyword>
<reference evidence="6 7" key="1">
    <citation type="submission" date="2016-11" db="EMBL/GenBank/DDBJ databases">
        <authorList>
            <person name="Jaros S."/>
            <person name="Januszkiewicz K."/>
            <person name="Wedrychowicz H."/>
        </authorList>
    </citation>
    <scope>NUCLEOTIDE SEQUENCE [LARGE SCALE GENOMIC DNA]</scope>
    <source>
        <strain evidence="6 7">DSM 24787</strain>
    </source>
</reference>
<dbReference type="GO" id="GO:0016757">
    <property type="term" value="F:glycosyltransferase activity"/>
    <property type="evidence" value="ECO:0007669"/>
    <property type="project" value="UniProtKB-KW"/>
</dbReference>
<accession>A0A1N6EFN9</accession>
<dbReference type="Gene3D" id="3.90.550.10">
    <property type="entry name" value="Spore Coat Polysaccharide Biosynthesis Protein SpsA, Chain A"/>
    <property type="match status" value="1"/>
</dbReference>
<feature type="domain" description="Glycosyltransferase 2-like" evidence="5">
    <location>
        <begin position="51"/>
        <end position="211"/>
    </location>
</feature>
<evidence type="ECO:0000259" key="5">
    <source>
        <dbReference type="Pfam" id="PF00535"/>
    </source>
</evidence>
<feature type="transmembrane region" description="Helical" evidence="4">
    <location>
        <begin position="6"/>
        <end position="30"/>
    </location>
</feature>
<keyword evidence="4" id="KW-0472">Membrane</keyword>
<dbReference type="CDD" id="cd06439">
    <property type="entry name" value="CESA_like_1"/>
    <property type="match status" value="1"/>
</dbReference>
<comment type="similarity">
    <text evidence="1">Belongs to the glycosyltransferase 2 family.</text>
</comment>
<feature type="transmembrane region" description="Helical" evidence="4">
    <location>
        <begin position="295"/>
        <end position="316"/>
    </location>
</feature>
<evidence type="ECO:0000256" key="2">
    <source>
        <dbReference type="ARBA" id="ARBA00022676"/>
    </source>
</evidence>
<name>A0A1N6EFN9_9BACT</name>
<evidence type="ECO:0000313" key="6">
    <source>
        <dbReference type="EMBL" id="SIN81761.1"/>
    </source>
</evidence>
<keyword evidence="7" id="KW-1185">Reference proteome</keyword>
<evidence type="ECO:0000256" key="1">
    <source>
        <dbReference type="ARBA" id="ARBA00006739"/>
    </source>
</evidence>
<dbReference type="AlphaFoldDB" id="A0A1N6EFN9"/>
<evidence type="ECO:0000313" key="7">
    <source>
        <dbReference type="Proteomes" id="UP000185003"/>
    </source>
</evidence>
<dbReference type="RefSeq" id="WP_074238700.1">
    <property type="nucleotide sequence ID" value="NZ_FSRA01000001.1"/>
</dbReference>
<dbReference type="Pfam" id="PF00535">
    <property type="entry name" value="Glycos_transf_2"/>
    <property type="match status" value="1"/>
</dbReference>
<proteinExistence type="inferred from homology"/>
<keyword evidence="3 6" id="KW-0808">Transferase</keyword>
<dbReference type="EMBL" id="FSRA01000001">
    <property type="protein sequence ID" value="SIN81761.1"/>
    <property type="molecule type" value="Genomic_DNA"/>
</dbReference>
<feature type="transmembrane region" description="Helical" evidence="4">
    <location>
        <begin position="322"/>
        <end position="341"/>
    </location>
</feature>
<dbReference type="InterPro" id="IPR029044">
    <property type="entry name" value="Nucleotide-diphossugar_trans"/>
</dbReference>
<dbReference type="InterPro" id="IPR001173">
    <property type="entry name" value="Glyco_trans_2-like"/>
</dbReference>
<dbReference type="SUPFAM" id="SSF53448">
    <property type="entry name" value="Nucleotide-diphospho-sugar transferases"/>
    <property type="match status" value="1"/>
</dbReference>
<evidence type="ECO:0000256" key="3">
    <source>
        <dbReference type="ARBA" id="ARBA00022679"/>
    </source>
</evidence>
<gene>
    <name evidence="6" type="ORF">SAMN04488055_1562</name>
</gene>
<dbReference type="PANTHER" id="PTHR43630:SF1">
    <property type="entry name" value="POLY-BETA-1,6-N-ACETYL-D-GLUCOSAMINE SYNTHASE"/>
    <property type="match status" value="1"/>
</dbReference>
<dbReference type="OrthoDB" id="9766971at2"/>